<protein>
    <submittedName>
        <fullName evidence="6">ATP-binding cassette domain-containing protein</fullName>
    </submittedName>
</protein>
<dbReference type="PROSITE" id="PS00211">
    <property type="entry name" value="ABC_TRANSPORTER_1"/>
    <property type="match status" value="1"/>
</dbReference>
<keyword evidence="1" id="KW-0813">Transport</keyword>
<accession>A0ABX5QDM3</accession>
<dbReference type="GO" id="GO:0005524">
    <property type="term" value="F:ATP binding"/>
    <property type="evidence" value="ECO:0007669"/>
    <property type="project" value="UniProtKB-KW"/>
</dbReference>
<dbReference type="InterPro" id="IPR003593">
    <property type="entry name" value="AAA+_ATPase"/>
</dbReference>
<evidence type="ECO:0000313" key="6">
    <source>
        <dbReference type="EMBL" id="QAB17162.1"/>
    </source>
</evidence>
<feature type="domain" description="ABC transporter" evidence="5">
    <location>
        <begin position="7"/>
        <end position="249"/>
    </location>
</feature>
<dbReference type="Proteomes" id="UP000285768">
    <property type="component" value="Chromosome"/>
</dbReference>
<dbReference type="PROSITE" id="PS50893">
    <property type="entry name" value="ABC_TRANSPORTER_2"/>
    <property type="match status" value="1"/>
</dbReference>
<reference evidence="6 7" key="1">
    <citation type="submission" date="2019-01" db="EMBL/GenBank/DDBJ databases">
        <title>Leucobacter muris sp. nov. isolated from the nose of a laboratory mouse.</title>
        <authorList>
            <person name="Benga L."/>
            <person name="Sproeer C."/>
            <person name="Schumann P."/>
            <person name="Verbarg S."/>
            <person name="Bunk B."/>
            <person name="Engelhardt E."/>
            <person name="Benten P.M."/>
            <person name="Sager M."/>
        </authorList>
    </citation>
    <scope>NUCLEOTIDE SEQUENCE [LARGE SCALE GENOMIC DNA]</scope>
    <source>
        <strain evidence="6 7">DSM 101948</strain>
    </source>
</reference>
<dbReference type="InterPro" id="IPR003439">
    <property type="entry name" value="ABC_transporter-like_ATP-bd"/>
</dbReference>
<keyword evidence="7" id="KW-1185">Reference proteome</keyword>
<organism evidence="6 7">
    <name type="scientific">Leucobacter muris</name>
    <dbReference type="NCBI Taxonomy" id="1935379"/>
    <lineage>
        <taxon>Bacteria</taxon>
        <taxon>Bacillati</taxon>
        <taxon>Actinomycetota</taxon>
        <taxon>Actinomycetes</taxon>
        <taxon>Micrococcales</taxon>
        <taxon>Microbacteriaceae</taxon>
        <taxon>Leucobacter</taxon>
    </lineage>
</organism>
<dbReference type="InterPro" id="IPR050093">
    <property type="entry name" value="ABC_SmlMolc_Importer"/>
</dbReference>
<dbReference type="RefSeq" id="WP_128386407.1">
    <property type="nucleotide sequence ID" value="NZ_CP035037.1"/>
</dbReference>
<dbReference type="SMART" id="SM00382">
    <property type="entry name" value="AAA"/>
    <property type="match status" value="1"/>
</dbReference>
<keyword evidence="2" id="KW-0547">Nucleotide-binding</keyword>
<evidence type="ECO:0000256" key="1">
    <source>
        <dbReference type="ARBA" id="ARBA00022448"/>
    </source>
</evidence>
<dbReference type="PANTHER" id="PTHR42781:SF4">
    <property type="entry name" value="SPERMIDINE_PUTRESCINE IMPORT ATP-BINDING PROTEIN POTA"/>
    <property type="match status" value="1"/>
</dbReference>
<dbReference type="SUPFAM" id="SSF52540">
    <property type="entry name" value="P-loop containing nucleoside triphosphate hydrolases"/>
    <property type="match status" value="1"/>
</dbReference>
<evidence type="ECO:0000256" key="3">
    <source>
        <dbReference type="ARBA" id="ARBA00022840"/>
    </source>
</evidence>
<proteinExistence type="predicted"/>
<dbReference type="Gene3D" id="3.40.50.300">
    <property type="entry name" value="P-loop containing nucleotide triphosphate hydrolases"/>
    <property type="match status" value="1"/>
</dbReference>
<evidence type="ECO:0000313" key="7">
    <source>
        <dbReference type="Proteomes" id="UP000285768"/>
    </source>
</evidence>
<keyword evidence="3 6" id="KW-0067">ATP-binding</keyword>
<dbReference type="PANTHER" id="PTHR42781">
    <property type="entry name" value="SPERMIDINE/PUTRESCINE IMPORT ATP-BINDING PROTEIN POTA"/>
    <property type="match status" value="1"/>
</dbReference>
<dbReference type="Pfam" id="PF00005">
    <property type="entry name" value="ABC_tran"/>
    <property type="match status" value="1"/>
</dbReference>
<evidence type="ECO:0000256" key="2">
    <source>
        <dbReference type="ARBA" id="ARBA00022741"/>
    </source>
</evidence>
<evidence type="ECO:0000259" key="5">
    <source>
        <dbReference type="PROSITE" id="PS50893"/>
    </source>
</evidence>
<evidence type="ECO:0000256" key="4">
    <source>
        <dbReference type="SAM" id="MobiDB-lite"/>
    </source>
</evidence>
<dbReference type="InterPro" id="IPR027417">
    <property type="entry name" value="P-loop_NTPase"/>
</dbReference>
<gene>
    <name evidence="6" type="ORF">Leucomu_03800</name>
</gene>
<feature type="region of interest" description="Disordered" evidence="4">
    <location>
        <begin position="300"/>
        <end position="321"/>
    </location>
</feature>
<sequence>MSGGSGRGIAGALRCRIEVARGDFRLDARFEVSPGEIVAVIGPNGAGKSTLLGAVAGTLPLSAGRVELGGRTLSRREPGSPTTLLPRSARRVGHLDQRARLFPHLDAAANIAFGPRSQRVPRTRAVRVAHDWLERVGLAGRGSAREDELSGGQQQRVAIARTLAADPGALLLDEPFAALDVSSAQDLRRLVADEIRRLGVPALLVTHDPVDLIALADRVLVLEGGRIAQSGAVAEVLSAPATGFAAEFAGRVLVAGVASTGGSLRLEGAPVDRIRGSGPLPRPGLTAVASFDPTAVRVSSHGRRAGEAPMPGDRGDSDGSSTVWAGTVSALSASRTGVRLAFAEWPEFVAEVPVSRALDPEIAPGSRVRLELRAADVTFAVPLPPG</sequence>
<name>A0ABX5QDM3_9MICO</name>
<dbReference type="InterPro" id="IPR017871">
    <property type="entry name" value="ABC_transporter-like_CS"/>
</dbReference>
<dbReference type="EMBL" id="CP035037">
    <property type="protein sequence ID" value="QAB17162.1"/>
    <property type="molecule type" value="Genomic_DNA"/>
</dbReference>